<organism evidence="1 3">
    <name type="scientific">Candidatus Methanodesulfokora washburnensis</name>
    <dbReference type="NCBI Taxonomy" id="2478471"/>
    <lineage>
        <taxon>Archaea</taxon>
        <taxon>Thermoproteota</taxon>
        <taxon>Candidatus Korarchaeia</taxon>
        <taxon>Candidatus Korarchaeia incertae sedis</taxon>
        <taxon>Candidatus Methanodesulfokora</taxon>
    </lineage>
</organism>
<reference evidence="1 3" key="1">
    <citation type="submission" date="2018-10" db="EMBL/GenBank/DDBJ databases">
        <title>Co-occurring genomic capacity for anaerobic methane metabolism and dissimilatory sulfite reduction discovered in the Korarchaeota.</title>
        <authorList>
            <person name="Mckay L.J."/>
            <person name="Dlakic M."/>
            <person name="Fields M.W."/>
            <person name="Delmont T.O."/>
            <person name="Eren A.M."/>
            <person name="Jay Z.J."/>
            <person name="Klingelsmith K.B."/>
            <person name="Rusch D.B."/>
            <person name="Inskeep W.P."/>
        </authorList>
    </citation>
    <scope>NUCLEOTIDE SEQUENCE [LARGE SCALE GENOMIC DNA]</scope>
    <source>
        <strain evidence="1 3">MDKW</strain>
    </source>
</reference>
<dbReference type="EMBL" id="RCOS01000110">
    <property type="protein sequence ID" value="RSN73746.1"/>
    <property type="molecule type" value="Genomic_DNA"/>
</dbReference>
<evidence type="ECO:0000313" key="1">
    <source>
        <dbReference type="EMBL" id="RSN73746.1"/>
    </source>
</evidence>
<accession>A0A3R9X2D6</accession>
<dbReference type="AlphaFoldDB" id="A0A3R9X2D6"/>
<evidence type="ECO:0000313" key="4">
    <source>
        <dbReference type="Proteomes" id="UP000316217"/>
    </source>
</evidence>
<dbReference type="RefSeq" id="WP_125671745.1">
    <property type="nucleotide sequence ID" value="NZ_RCOS01000110.1"/>
</dbReference>
<proteinExistence type="predicted"/>
<name>A0A3R9X2D6_9CREN</name>
<sequence length="63" mass="7500">MIQEIIEKLGLKGDIFYVNGRYFVVMKRGIAEIKVDRRDISVIINIDGEKKILTFRERVRFKQ</sequence>
<protein>
    <submittedName>
        <fullName evidence="1">Uncharacterized protein</fullName>
    </submittedName>
</protein>
<reference evidence="2 4" key="2">
    <citation type="journal article" date="2019" name="Nat. Microbiol.">
        <title>Wide diversity of methane and short-chain alkane metabolisms in uncultured archaea.</title>
        <authorList>
            <person name="Borrel G."/>
            <person name="Adam P.S."/>
            <person name="McKay L.J."/>
            <person name="Chen L.X."/>
            <person name="Sierra-Garcia I.N."/>
            <person name="Sieber C.M."/>
            <person name="Letourneur Q."/>
            <person name="Ghozlane A."/>
            <person name="Andersen G.L."/>
            <person name="Li W.J."/>
            <person name="Hallam S.J."/>
            <person name="Muyzer G."/>
            <person name="de Oliveira V.M."/>
            <person name="Inskeep W.P."/>
            <person name="Banfield J.F."/>
            <person name="Gribaldo S."/>
        </authorList>
    </citation>
    <scope>NUCLEOTIDE SEQUENCE [LARGE SCALE GENOMIC DNA]</scope>
    <source>
        <strain evidence="2">NM4</strain>
    </source>
</reference>
<keyword evidence="3" id="KW-1185">Reference proteome</keyword>
<comment type="caution">
    <text evidence="1">The sequence shown here is derived from an EMBL/GenBank/DDBJ whole genome shotgun (WGS) entry which is preliminary data.</text>
</comment>
<dbReference type="Proteomes" id="UP000277582">
    <property type="component" value="Unassembled WGS sequence"/>
</dbReference>
<evidence type="ECO:0000313" key="3">
    <source>
        <dbReference type="Proteomes" id="UP000277582"/>
    </source>
</evidence>
<dbReference type="EMBL" id="RXII01000084">
    <property type="protein sequence ID" value="RZN60746.1"/>
    <property type="molecule type" value="Genomic_DNA"/>
</dbReference>
<gene>
    <name evidence="1" type="ORF">D6D85_09470</name>
    <name evidence="2" type="ORF">EF810_05485</name>
</gene>
<evidence type="ECO:0000313" key="2">
    <source>
        <dbReference type="EMBL" id="RZN60746.1"/>
    </source>
</evidence>
<dbReference type="Proteomes" id="UP000316217">
    <property type="component" value="Unassembled WGS sequence"/>
</dbReference>